<dbReference type="Proteomes" id="UP000178574">
    <property type="component" value="Unassembled WGS sequence"/>
</dbReference>
<dbReference type="PANTHER" id="PTHR43877:SF2">
    <property type="entry name" value="AMINOALKYLPHOSPHONATE N-ACETYLTRANSFERASE-RELATED"/>
    <property type="match status" value="1"/>
</dbReference>
<dbReference type="CDD" id="cd04301">
    <property type="entry name" value="NAT_SF"/>
    <property type="match status" value="1"/>
</dbReference>
<dbReference type="AlphaFoldDB" id="A0A1G2KAJ4"/>
<keyword evidence="1" id="KW-0808">Transferase</keyword>
<dbReference type="PANTHER" id="PTHR43877">
    <property type="entry name" value="AMINOALKYLPHOSPHONATE N-ACETYLTRANSFERASE-RELATED-RELATED"/>
    <property type="match status" value="1"/>
</dbReference>
<evidence type="ECO:0000256" key="1">
    <source>
        <dbReference type="ARBA" id="ARBA00022679"/>
    </source>
</evidence>
<evidence type="ECO:0000313" key="5">
    <source>
        <dbReference type="Proteomes" id="UP000178574"/>
    </source>
</evidence>
<feature type="domain" description="N-acetyltransferase" evidence="3">
    <location>
        <begin position="5"/>
        <end position="148"/>
    </location>
</feature>
<dbReference type="InterPro" id="IPR000182">
    <property type="entry name" value="GNAT_dom"/>
</dbReference>
<reference evidence="4 5" key="1">
    <citation type="journal article" date="2016" name="Nat. Commun.">
        <title>Thousands of microbial genomes shed light on interconnected biogeochemical processes in an aquifer system.</title>
        <authorList>
            <person name="Anantharaman K."/>
            <person name="Brown C.T."/>
            <person name="Hug L.A."/>
            <person name="Sharon I."/>
            <person name="Castelle C.J."/>
            <person name="Probst A.J."/>
            <person name="Thomas B.C."/>
            <person name="Singh A."/>
            <person name="Wilkins M.J."/>
            <person name="Karaoz U."/>
            <person name="Brodie E.L."/>
            <person name="Williams K.H."/>
            <person name="Hubbard S.S."/>
            <person name="Banfield J.F."/>
        </authorList>
    </citation>
    <scope>NUCLEOTIDE SEQUENCE [LARGE SCALE GENOMIC DNA]</scope>
</reference>
<dbReference type="InterPro" id="IPR050832">
    <property type="entry name" value="Bact_Acetyltransf"/>
</dbReference>
<dbReference type="EMBL" id="MHQD01000017">
    <property type="protein sequence ID" value="OGZ96223.1"/>
    <property type="molecule type" value="Genomic_DNA"/>
</dbReference>
<dbReference type="PROSITE" id="PS51186">
    <property type="entry name" value="GNAT"/>
    <property type="match status" value="1"/>
</dbReference>
<dbReference type="InterPro" id="IPR016181">
    <property type="entry name" value="Acyl_CoA_acyltransferase"/>
</dbReference>
<sequence length="148" mass="16717">MLSFVRITKEKSGVRDAVNRLLPQLSDSARTLSRAELKKLLGDKNTYLCFAVFDGEIAGMGTLLFLRAPSSFRARVEDVVVDTKFRGRGIGKKLMFHLIRAAKKSSVSTIDLTSGPSRKEANRLYRALGFEKRNTNVYRLSFRRTKTN</sequence>
<evidence type="ECO:0000259" key="3">
    <source>
        <dbReference type="PROSITE" id="PS51186"/>
    </source>
</evidence>
<evidence type="ECO:0000313" key="4">
    <source>
        <dbReference type="EMBL" id="OGZ96223.1"/>
    </source>
</evidence>
<organism evidence="4 5">
    <name type="scientific">Candidatus Sungbacteria bacterium RIFCSPHIGHO2_01_FULL_50_25</name>
    <dbReference type="NCBI Taxonomy" id="1802265"/>
    <lineage>
        <taxon>Bacteria</taxon>
        <taxon>Candidatus Sungiibacteriota</taxon>
    </lineage>
</organism>
<dbReference type="Pfam" id="PF00583">
    <property type="entry name" value="Acetyltransf_1"/>
    <property type="match status" value="1"/>
</dbReference>
<keyword evidence="2" id="KW-0012">Acyltransferase</keyword>
<protein>
    <recommendedName>
        <fullName evidence="3">N-acetyltransferase domain-containing protein</fullName>
    </recommendedName>
</protein>
<dbReference type="GO" id="GO:0016747">
    <property type="term" value="F:acyltransferase activity, transferring groups other than amino-acyl groups"/>
    <property type="evidence" value="ECO:0007669"/>
    <property type="project" value="InterPro"/>
</dbReference>
<accession>A0A1G2KAJ4</accession>
<gene>
    <name evidence="4" type="ORF">A2847_03125</name>
</gene>
<dbReference type="SUPFAM" id="SSF55729">
    <property type="entry name" value="Acyl-CoA N-acyltransferases (Nat)"/>
    <property type="match status" value="1"/>
</dbReference>
<proteinExistence type="predicted"/>
<evidence type="ECO:0000256" key="2">
    <source>
        <dbReference type="ARBA" id="ARBA00023315"/>
    </source>
</evidence>
<name>A0A1G2KAJ4_9BACT</name>
<dbReference type="Gene3D" id="3.40.630.30">
    <property type="match status" value="1"/>
</dbReference>
<comment type="caution">
    <text evidence="4">The sequence shown here is derived from an EMBL/GenBank/DDBJ whole genome shotgun (WGS) entry which is preliminary data.</text>
</comment>